<dbReference type="EMBL" id="CM044701">
    <property type="protein sequence ID" value="KAI5681596.1"/>
    <property type="molecule type" value="Genomic_DNA"/>
</dbReference>
<keyword evidence="2" id="KW-1185">Reference proteome</keyword>
<evidence type="ECO:0000313" key="2">
    <source>
        <dbReference type="Proteomes" id="UP001060085"/>
    </source>
</evidence>
<organism evidence="1 2">
    <name type="scientific">Catharanthus roseus</name>
    <name type="common">Madagascar periwinkle</name>
    <name type="synonym">Vinca rosea</name>
    <dbReference type="NCBI Taxonomy" id="4058"/>
    <lineage>
        <taxon>Eukaryota</taxon>
        <taxon>Viridiplantae</taxon>
        <taxon>Streptophyta</taxon>
        <taxon>Embryophyta</taxon>
        <taxon>Tracheophyta</taxon>
        <taxon>Spermatophyta</taxon>
        <taxon>Magnoliopsida</taxon>
        <taxon>eudicotyledons</taxon>
        <taxon>Gunneridae</taxon>
        <taxon>Pentapetalae</taxon>
        <taxon>asterids</taxon>
        <taxon>lamiids</taxon>
        <taxon>Gentianales</taxon>
        <taxon>Apocynaceae</taxon>
        <taxon>Rauvolfioideae</taxon>
        <taxon>Vinceae</taxon>
        <taxon>Catharanthinae</taxon>
        <taxon>Catharanthus</taxon>
    </lineage>
</organism>
<accession>A0ACC0C9Z9</accession>
<sequence length="132" mass="14976">MKRIEVEFDEDGEPIANNAASFYEFLGTQVRSGKDVPIDITNWRLVPEDNKLELLTVVKLKSEKNKQVRACNKTSQCARKKSFARIRKELAATLGCPRTRVELFQKFYTHLNGEALGSEAANLLVKFGILFI</sequence>
<protein>
    <submittedName>
        <fullName evidence="1">Uncharacterized protein</fullName>
    </submittedName>
</protein>
<name>A0ACC0C9Z9_CATRO</name>
<gene>
    <name evidence="1" type="ORF">M9H77_02824</name>
</gene>
<dbReference type="Proteomes" id="UP001060085">
    <property type="component" value="Linkage Group LG01"/>
</dbReference>
<proteinExistence type="predicted"/>
<comment type="caution">
    <text evidence="1">The sequence shown here is derived from an EMBL/GenBank/DDBJ whole genome shotgun (WGS) entry which is preliminary data.</text>
</comment>
<reference evidence="2" key="1">
    <citation type="journal article" date="2023" name="Nat. Plants">
        <title>Single-cell RNA sequencing provides a high-resolution roadmap for understanding the multicellular compartmentation of specialized metabolism.</title>
        <authorList>
            <person name="Sun S."/>
            <person name="Shen X."/>
            <person name="Li Y."/>
            <person name="Li Y."/>
            <person name="Wang S."/>
            <person name="Li R."/>
            <person name="Zhang H."/>
            <person name="Shen G."/>
            <person name="Guo B."/>
            <person name="Wei J."/>
            <person name="Xu J."/>
            <person name="St-Pierre B."/>
            <person name="Chen S."/>
            <person name="Sun C."/>
        </authorList>
    </citation>
    <scope>NUCLEOTIDE SEQUENCE [LARGE SCALE GENOMIC DNA]</scope>
</reference>
<evidence type="ECO:0000313" key="1">
    <source>
        <dbReference type="EMBL" id="KAI5681596.1"/>
    </source>
</evidence>